<reference evidence="7 8" key="1">
    <citation type="journal article" date="2009" name="Infect. Immun.">
        <title>Comparative genomics reveal extensive transposon-mediated genomic plasticity and diversity among potential effector proteins within the genus Coxiella.</title>
        <authorList>
            <person name="Beare P.A."/>
            <person name="Unsworth N."/>
            <person name="Andoh M."/>
            <person name="Voth D.E."/>
            <person name="Omsland A."/>
            <person name="Gilk S.D."/>
            <person name="Williams K.P."/>
            <person name="Sobral B.W."/>
            <person name="Kupko J.J.III."/>
            <person name="Porcella S.F."/>
            <person name="Samuel J.E."/>
            <person name="Heinzen R.A."/>
        </authorList>
    </citation>
    <scope>NUCLEOTIDE SEQUENCE [LARGE SCALE GENOMIC DNA]</scope>
    <source>
        <strain evidence="7 8">Dugway 5J108-111</strain>
    </source>
</reference>
<proteinExistence type="predicted"/>
<dbReference type="PANTHER" id="PTHR22911:SF6">
    <property type="entry name" value="SOLUTE CARRIER FAMILY 35 MEMBER G1"/>
    <property type="match status" value="1"/>
</dbReference>
<dbReference type="AlphaFoldDB" id="A9KC55"/>
<dbReference type="InterPro" id="IPR000620">
    <property type="entry name" value="EamA_dom"/>
</dbReference>
<feature type="transmembrane region" description="Helical" evidence="5">
    <location>
        <begin position="36"/>
        <end position="59"/>
    </location>
</feature>
<feature type="transmembrane region" description="Helical" evidence="5">
    <location>
        <begin position="12"/>
        <end position="30"/>
    </location>
</feature>
<name>A9KC55_COXBN</name>
<dbReference type="HOGENOM" id="CLU_032828_0_2_6"/>
<dbReference type="EMBL" id="CP000733">
    <property type="protein sequence ID" value="ABS78021.1"/>
    <property type="molecule type" value="Genomic_DNA"/>
</dbReference>
<evidence type="ECO:0000256" key="5">
    <source>
        <dbReference type="SAM" id="Phobius"/>
    </source>
</evidence>
<evidence type="ECO:0000313" key="8">
    <source>
        <dbReference type="Proteomes" id="UP000008555"/>
    </source>
</evidence>
<dbReference type="Proteomes" id="UP000008555">
    <property type="component" value="Chromosome"/>
</dbReference>
<feature type="transmembrane region" description="Helical" evidence="5">
    <location>
        <begin position="97"/>
        <end position="118"/>
    </location>
</feature>
<protein>
    <submittedName>
        <fullName evidence="7">Transporter, drug/metabolite exporter family</fullName>
    </submittedName>
</protein>
<dbReference type="SUPFAM" id="SSF103481">
    <property type="entry name" value="Multidrug resistance efflux transporter EmrE"/>
    <property type="match status" value="2"/>
</dbReference>
<evidence type="ECO:0000256" key="4">
    <source>
        <dbReference type="ARBA" id="ARBA00023136"/>
    </source>
</evidence>
<keyword evidence="4 5" id="KW-0472">Membrane</keyword>
<feature type="transmembrane region" description="Helical" evidence="5">
    <location>
        <begin position="125"/>
        <end position="143"/>
    </location>
</feature>
<dbReference type="GO" id="GO:0016020">
    <property type="term" value="C:membrane"/>
    <property type="evidence" value="ECO:0007669"/>
    <property type="project" value="UniProtKB-SubCell"/>
</dbReference>
<feature type="transmembrane region" description="Helical" evidence="5">
    <location>
        <begin position="208"/>
        <end position="229"/>
    </location>
</feature>
<feature type="transmembrane region" description="Helical" evidence="5">
    <location>
        <begin position="182"/>
        <end position="202"/>
    </location>
</feature>
<keyword evidence="3 5" id="KW-1133">Transmembrane helix</keyword>
<dbReference type="KEGG" id="cbd:CBUD_0647"/>
<sequence>MDTDSVRNLRIGVLILIIAFLIGAVQNALIKSIRVNYPAIVIVFIQYAFCLLILLPSLFKHGFATMKSKHVGLLMLRSMMGIGYFFGMFYALKTVPLVDVTLLANTGPLWVPLICLLWEGVPISWRLYGGIIVGLIGVALVLMPNDRVFSVESLFALGSGLCLGFAMVAARRLSQTESAQRILIYYFLTATLATLPFAIMEWKAPTLFQWVILITNAILMLIHQQLIYLGCSRGPASQLSITTYSSVIFSVILGWIFWKENITPLTIAGILLVIFGSYQVVTTKPSEQRMLLRKKLI</sequence>
<dbReference type="RefSeq" id="WP_011996670.1">
    <property type="nucleotide sequence ID" value="NC_009727.1"/>
</dbReference>
<feature type="transmembrane region" description="Helical" evidence="5">
    <location>
        <begin position="241"/>
        <end position="258"/>
    </location>
</feature>
<feature type="domain" description="EamA" evidence="6">
    <location>
        <begin position="154"/>
        <end position="280"/>
    </location>
</feature>
<dbReference type="PANTHER" id="PTHR22911">
    <property type="entry name" value="ACYL-MALONYL CONDENSING ENZYME-RELATED"/>
    <property type="match status" value="1"/>
</dbReference>
<evidence type="ECO:0000313" key="7">
    <source>
        <dbReference type="EMBL" id="ABS78021.1"/>
    </source>
</evidence>
<evidence type="ECO:0000256" key="3">
    <source>
        <dbReference type="ARBA" id="ARBA00022989"/>
    </source>
</evidence>
<feature type="domain" description="EamA" evidence="6">
    <location>
        <begin position="11"/>
        <end position="142"/>
    </location>
</feature>
<dbReference type="InterPro" id="IPR037185">
    <property type="entry name" value="EmrE-like"/>
</dbReference>
<feature type="transmembrane region" description="Helical" evidence="5">
    <location>
        <begin position="71"/>
        <end position="91"/>
    </location>
</feature>
<evidence type="ECO:0000256" key="2">
    <source>
        <dbReference type="ARBA" id="ARBA00022692"/>
    </source>
</evidence>
<organism evidence="7 8">
    <name type="scientific">Coxiella burnetii (strain Dugway 5J108-111)</name>
    <dbReference type="NCBI Taxonomy" id="434922"/>
    <lineage>
        <taxon>Bacteria</taxon>
        <taxon>Pseudomonadati</taxon>
        <taxon>Pseudomonadota</taxon>
        <taxon>Gammaproteobacteria</taxon>
        <taxon>Legionellales</taxon>
        <taxon>Coxiellaceae</taxon>
        <taxon>Coxiella</taxon>
    </lineage>
</organism>
<comment type="subcellular location">
    <subcellularLocation>
        <location evidence="1">Membrane</location>
        <topology evidence="1">Multi-pass membrane protein</topology>
    </subcellularLocation>
</comment>
<gene>
    <name evidence="7" type="ordered locus">CBUD_0647</name>
</gene>
<dbReference type="Pfam" id="PF00892">
    <property type="entry name" value="EamA"/>
    <property type="match status" value="2"/>
</dbReference>
<keyword evidence="2 5" id="KW-0812">Transmembrane</keyword>
<accession>A9KC55</accession>
<feature type="transmembrane region" description="Helical" evidence="5">
    <location>
        <begin position="264"/>
        <end position="281"/>
    </location>
</feature>
<feature type="transmembrane region" description="Helical" evidence="5">
    <location>
        <begin position="149"/>
        <end position="170"/>
    </location>
</feature>
<evidence type="ECO:0000256" key="1">
    <source>
        <dbReference type="ARBA" id="ARBA00004141"/>
    </source>
</evidence>
<evidence type="ECO:0000259" key="6">
    <source>
        <dbReference type="Pfam" id="PF00892"/>
    </source>
</evidence>